<comment type="caution">
    <text evidence="2">The sequence shown here is derived from an EMBL/GenBank/DDBJ whole genome shotgun (WGS) entry which is preliminary data.</text>
</comment>
<reference evidence="2 3" key="1">
    <citation type="submission" date="2016-11" db="EMBL/GenBank/DDBJ databases">
        <title>Whole Genome Sequencing of Mucilaginibacter polytrichastri RG4-7(T) isolated from the moss sample.</title>
        <authorList>
            <person name="Li Y."/>
        </authorList>
    </citation>
    <scope>NUCLEOTIDE SEQUENCE [LARGE SCALE GENOMIC DNA]</scope>
    <source>
        <strain evidence="2 3">RG4-7</strain>
    </source>
</reference>
<gene>
    <name evidence="2" type="ORF">RG47T_0241</name>
</gene>
<evidence type="ECO:0000313" key="3">
    <source>
        <dbReference type="Proteomes" id="UP000186720"/>
    </source>
</evidence>
<dbReference type="InterPro" id="IPR035386">
    <property type="entry name" value="Arm-DNA-bind_5"/>
</dbReference>
<dbReference type="Pfam" id="PF17293">
    <property type="entry name" value="Arm-DNA-bind_5"/>
    <property type="match status" value="1"/>
</dbReference>
<evidence type="ECO:0000259" key="1">
    <source>
        <dbReference type="Pfam" id="PF17293"/>
    </source>
</evidence>
<dbReference type="EMBL" id="MPPL01000001">
    <property type="protein sequence ID" value="OKS84806.1"/>
    <property type="molecule type" value="Genomic_DNA"/>
</dbReference>
<protein>
    <recommendedName>
        <fullName evidence="1">Arm DNA-binding domain-containing protein</fullName>
    </recommendedName>
</protein>
<name>A0A1Q5ZSR4_9SPHI</name>
<dbReference type="Proteomes" id="UP000186720">
    <property type="component" value="Unassembled WGS sequence"/>
</dbReference>
<dbReference type="STRING" id="1302689.RG47T_0241"/>
<keyword evidence="3" id="KW-1185">Reference proteome</keyword>
<dbReference type="AlphaFoldDB" id="A0A1Q5ZSR4"/>
<evidence type="ECO:0000313" key="2">
    <source>
        <dbReference type="EMBL" id="OKS84806.1"/>
    </source>
</evidence>
<proteinExistence type="predicted"/>
<sequence>MKNHQKLTLLFWHRKSKADAKGNAPIICRISIEGEIFEELAIGKKVHLKNWDVEYKKTKGGSQEKATNQKINEISVDLNRQFIFLQAEYERVTPLKWRF</sequence>
<accession>A0A1Q5ZSR4</accession>
<feature type="domain" description="Arm DNA-binding" evidence="1">
    <location>
        <begin position="12"/>
        <end position="93"/>
    </location>
</feature>
<dbReference type="RefSeq" id="WP_074487515.1">
    <property type="nucleotide sequence ID" value="NZ_FPAM01000008.1"/>
</dbReference>
<organism evidence="2 3">
    <name type="scientific">Mucilaginibacter polytrichastri</name>
    <dbReference type="NCBI Taxonomy" id="1302689"/>
    <lineage>
        <taxon>Bacteria</taxon>
        <taxon>Pseudomonadati</taxon>
        <taxon>Bacteroidota</taxon>
        <taxon>Sphingobacteriia</taxon>
        <taxon>Sphingobacteriales</taxon>
        <taxon>Sphingobacteriaceae</taxon>
        <taxon>Mucilaginibacter</taxon>
    </lineage>
</organism>
<dbReference type="OrthoDB" id="1098628at2"/>